<dbReference type="Proteomes" id="UP000593802">
    <property type="component" value="Chromosome"/>
</dbReference>
<evidence type="ECO:0000313" key="1">
    <source>
        <dbReference type="EMBL" id="BCJ86748.1"/>
    </source>
</evidence>
<dbReference type="EMBL" id="AP023366">
    <property type="protein sequence ID" value="BCJ86748.1"/>
    <property type="molecule type" value="Genomic_DNA"/>
</dbReference>
<name>A0A7I8D9C9_9BACL</name>
<organism evidence="1 2">
    <name type="scientific">Effusibacillus dendaii</name>
    <dbReference type="NCBI Taxonomy" id="2743772"/>
    <lineage>
        <taxon>Bacteria</taxon>
        <taxon>Bacillati</taxon>
        <taxon>Bacillota</taxon>
        <taxon>Bacilli</taxon>
        <taxon>Bacillales</taxon>
        <taxon>Alicyclobacillaceae</taxon>
        <taxon>Effusibacillus</taxon>
    </lineage>
</organism>
<dbReference type="KEGG" id="eff:skT53_17330"/>
<dbReference type="RefSeq" id="WP_200760714.1">
    <property type="nucleotide sequence ID" value="NZ_AP023366.1"/>
</dbReference>
<proteinExistence type="predicted"/>
<sequence length="93" mass="10492">MTIRFNLDDVAAMLKIPVERVRLALEELDRQGNLTAETFPFAERAWRIAPIDIKRIQSLLLEKGMISEQADAAAAKPPRRIVRVVKKPAPSND</sequence>
<accession>A0A7I8D9C9</accession>
<evidence type="ECO:0000313" key="2">
    <source>
        <dbReference type="Proteomes" id="UP000593802"/>
    </source>
</evidence>
<reference evidence="1 2" key="1">
    <citation type="submission" date="2020-08" db="EMBL/GenBank/DDBJ databases">
        <title>Complete Genome Sequence of Effusibacillus dendaii Strain skT53, Isolated from Farmland soil.</title>
        <authorList>
            <person name="Konishi T."/>
            <person name="Kawasaki H."/>
        </authorList>
    </citation>
    <scope>NUCLEOTIDE SEQUENCE [LARGE SCALE GENOMIC DNA]</scope>
    <source>
        <strain evidence="2">skT53</strain>
    </source>
</reference>
<gene>
    <name evidence="1" type="ORF">skT53_17330</name>
</gene>
<dbReference type="AlphaFoldDB" id="A0A7I8D9C9"/>
<protein>
    <submittedName>
        <fullName evidence="1">Uncharacterized protein</fullName>
    </submittedName>
</protein>
<keyword evidence="2" id="KW-1185">Reference proteome</keyword>